<dbReference type="SUPFAM" id="SSF142906">
    <property type="entry name" value="YjbR-like"/>
    <property type="match status" value="1"/>
</dbReference>
<dbReference type="Pfam" id="PF04237">
    <property type="entry name" value="YjbR"/>
    <property type="match status" value="1"/>
</dbReference>
<protein>
    <recommendedName>
        <fullName evidence="2">MmcQ-like protein</fullName>
    </recommendedName>
</protein>
<dbReference type="AlphaFoldDB" id="A0A212M1H0"/>
<accession>A0A212M1H0</accession>
<evidence type="ECO:0000313" key="1">
    <source>
        <dbReference type="EMBL" id="SCM83509.1"/>
    </source>
</evidence>
<dbReference type="PANTHER" id="PTHR35145">
    <property type="entry name" value="CYTOPLASMIC PROTEIN-RELATED"/>
    <property type="match status" value="1"/>
</dbReference>
<dbReference type="InterPro" id="IPR038056">
    <property type="entry name" value="YjbR-like_sf"/>
</dbReference>
<evidence type="ECO:0008006" key="2">
    <source>
        <dbReference type="Google" id="ProtNLM"/>
    </source>
</evidence>
<dbReference type="InterPro" id="IPR058532">
    <property type="entry name" value="YjbR/MT2646/Rv2570-like"/>
</dbReference>
<name>A0A212M1H0_9FIRM</name>
<dbReference type="InterPro" id="IPR007351">
    <property type="entry name" value="YjbR"/>
</dbReference>
<dbReference type="RefSeq" id="WP_288185917.1">
    <property type="nucleotide sequence ID" value="NZ_LT608335.1"/>
</dbReference>
<proteinExistence type="predicted"/>
<dbReference type="PANTHER" id="PTHR35145:SF1">
    <property type="entry name" value="CYTOPLASMIC PROTEIN"/>
    <property type="match status" value="1"/>
</dbReference>
<sequence>MTRKQIISLCLKLNNVYEDYPFNKRQSNLLWTTIRHKANKKIFALIFERDDKLYINLKCEPQYVDEIRELKADVFPGFHMNKRHWNTVMVNGDVSEKELTKMIEHSYRLTL</sequence>
<reference evidence="1" key="1">
    <citation type="submission" date="2016-08" db="EMBL/GenBank/DDBJ databases">
        <authorList>
            <person name="Seilhamer J.J."/>
        </authorList>
    </citation>
    <scope>NUCLEOTIDE SEQUENCE</scope>
    <source>
        <strain evidence="1">86</strain>
    </source>
</reference>
<organism evidence="1">
    <name type="scientific">uncultured Sporomusa sp</name>
    <dbReference type="NCBI Taxonomy" id="307249"/>
    <lineage>
        <taxon>Bacteria</taxon>
        <taxon>Bacillati</taxon>
        <taxon>Bacillota</taxon>
        <taxon>Negativicutes</taxon>
        <taxon>Selenomonadales</taxon>
        <taxon>Sporomusaceae</taxon>
        <taxon>Sporomusa</taxon>
        <taxon>environmental samples</taxon>
    </lineage>
</organism>
<dbReference type="EMBL" id="FMJE01000007">
    <property type="protein sequence ID" value="SCM83509.1"/>
    <property type="molecule type" value="Genomic_DNA"/>
</dbReference>
<dbReference type="Gene3D" id="3.90.1150.30">
    <property type="match status" value="1"/>
</dbReference>
<gene>
    <name evidence="1" type="ORF">KL86SPO_70367</name>
</gene>